<protein>
    <submittedName>
        <fullName evidence="2">Uncharacterized protein</fullName>
    </submittedName>
</protein>
<dbReference type="PROSITE" id="PS51257">
    <property type="entry name" value="PROKAR_LIPOPROTEIN"/>
    <property type="match status" value="1"/>
</dbReference>
<keyword evidence="1" id="KW-0812">Transmembrane</keyword>
<evidence type="ECO:0000256" key="1">
    <source>
        <dbReference type="SAM" id="Phobius"/>
    </source>
</evidence>
<accession>A0ABN3T3C1</accession>
<dbReference type="Proteomes" id="UP001501666">
    <property type="component" value="Unassembled WGS sequence"/>
</dbReference>
<feature type="transmembrane region" description="Helical" evidence="1">
    <location>
        <begin position="38"/>
        <end position="58"/>
    </location>
</feature>
<name>A0ABN3T3C1_9ACTN</name>
<dbReference type="EMBL" id="BAAATE010000034">
    <property type="protein sequence ID" value="GAA2691918.1"/>
    <property type="molecule type" value="Genomic_DNA"/>
</dbReference>
<keyword evidence="3" id="KW-1185">Reference proteome</keyword>
<keyword evidence="1" id="KW-1133">Transmembrane helix</keyword>
<sequence length="61" mass="7328">MAPRESWFDRVMPWALFILPAITGCILWIKSDKYPPEFAYLCWLCAVPWALILLFNHYRRP</sequence>
<keyword evidence="1" id="KW-0472">Membrane</keyword>
<evidence type="ECO:0000313" key="3">
    <source>
        <dbReference type="Proteomes" id="UP001501666"/>
    </source>
</evidence>
<comment type="caution">
    <text evidence="2">The sequence shown here is derived from an EMBL/GenBank/DDBJ whole genome shotgun (WGS) entry which is preliminary data.</text>
</comment>
<feature type="transmembrane region" description="Helical" evidence="1">
    <location>
        <begin position="12"/>
        <end position="29"/>
    </location>
</feature>
<gene>
    <name evidence="2" type="ORF">GCM10010412_082520</name>
</gene>
<evidence type="ECO:0000313" key="2">
    <source>
        <dbReference type="EMBL" id="GAA2691918.1"/>
    </source>
</evidence>
<dbReference type="RefSeq" id="WP_346154490.1">
    <property type="nucleotide sequence ID" value="NZ_BAAATE010000034.1"/>
</dbReference>
<organism evidence="2 3">
    <name type="scientific">Nonomuraea recticatena</name>
    <dbReference type="NCBI Taxonomy" id="46178"/>
    <lineage>
        <taxon>Bacteria</taxon>
        <taxon>Bacillati</taxon>
        <taxon>Actinomycetota</taxon>
        <taxon>Actinomycetes</taxon>
        <taxon>Streptosporangiales</taxon>
        <taxon>Streptosporangiaceae</taxon>
        <taxon>Nonomuraea</taxon>
    </lineage>
</organism>
<reference evidence="2 3" key="1">
    <citation type="journal article" date="2019" name="Int. J. Syst. Evol. Microbiol.">
        <title>The Global Catalogue of Microorganisms (GCM) 10K type strain sequencing project: providing services to taxonomists for standard genome sequencing and annotation.</title>
        <authorList>
            <consortium name="The Broad Institute Genomics Platform"/>
            <consortium name="The Broad Institute Genome Sequencing Center for Infectious Disease"/>
            <person name="Wu L."/>
            <person name="Ma J."/>
        </authorList>
    </citation>
    <scope>NUCLEOTIDE SEQUENCE [LARGE SCALE GENOMIC DNA]</scope>
    <source>
        <strain evidence="2 3">JCM 6835</strain>
    </source>
</reference>
<proteinExistence type="predicted"/>